<gene>
    <name evidence="9" type="ORF">BCR43DRAFT_487881</name>
</gene>
<keyword evidence="10" id="KW-1185">Reference proteome</keyword>
<dbReference type="InterPro" id="IPR007872">
    <property type="entry name" value="DPH_MB_dom"/>
</dbReference>
<dbReference type="GO" id="GO:0001671">
    <property type="term" value="F:ATPase activator activity"/>
    <property type="evidence" value="ECO:0007669"/>
    <property type="project" value="TreeGrafter"/>
</dbReference>
<keyword evidence="9" id="KW-0346">Stress response</keyword>
<dbReference type="Pfam" id="PF00226">
    <property type="entry name" value="DnaJ"/>
    <property type="match status" value="1"/>
</dbReference>
<dbReference type="Pfam" id="PF05207">
    <property type="entry name" value="Zn_ribbon_CSL"/>
    <property type="match status" value="1"/>
</dbReference>
<reference evidence="9 10" key="1">
    <citation type="submission" date="2016-07" db="EMBL/GenBank/DDBJ databases">
        <title>Pervasive Adenine N6-methylation of Active Genes in Fungi.</title>
        <authorList>
            <consortium name="DOE Joint Genome Institute"/>
            <person name="Mondo S.J."/>
            <person name="Dannebaum R.O."/>
            <person name="Kuo R.C."/>
            <person name="Labutti K."/>
            <person name="Haridas S."/>
            <person name="Kuo A."/>
            <person name="Salamov A."/>
            <person name="Ahrendt S.R."/>
            <person name="Lipzen A."/>
            <person name="Sullivan W."/>
            <person name="Andreopoulos W.B."/>
            <person name="Clum A."/>
            <person name="Lindquist E."/>
            <person name="Daum C."/>
            <person name="Ramamoorthy G.K."/>
            <person name="Gryganskyi A."/>
            <person name="Culley D."/>
            <person name="Magnuson J.K."/>
            <person name="James T.Y."/>
            <person name="O'Malley M.A."/>
            <person name="Stajich J.E."/>
            <person name="Spatafora J.W."/>
            <person name="Visel A."/>
            <person name="Grigoriev I.V."/>
        </authorList>
    </citation>
    <scope>NUCLEOTIDE SEQUENCE [LARGE SCALE GENOMIC DNA]</scope>
    <source>
        <strain evidence="9 10">NRRL 2496</strain>
    </source>
</reference>
<comment type="function">
    <text evidence="1">Required for the first step of diphthamide biosynthesis, the transfer of 3-amino-3-carboxypropyl from S-adenosyl-L-methionine to a histidine residue. Diphthamide is a post-translational modification of histidine which occurs in elongation factor 2.</text>
</comment>
<dbReference type="InterPro" id="IPR036869">
    <property type="entry name" value="J_dom_sf"/>
</dbReference>
<feature type="domain" description="J" evidence="7">
    <location>
        <begin position="3"/>
        <end position="66"/>
    </location>
</feature>
<keyword evidence="6" id="KW-0408">Iron</keyword>
<dbReference type="SUPFAM" id="SSF46565">
    <property type="entry name" value="Chaperone J-domain"/>
    <property type="match status" value="1"/>
</dbReference>
<dbReference type="STRING" id="13706.A0A1X2HHS3"/>
<dbReference type="PANTHER" id="PTHR45255">
    <property type="entry name" value="DNAJ HOMOLOG SUBFAMILY C MEMBER 24"/>
    <property type="match status" value="1"/>
</dbReference>
<dbReference type="CDD" id="cd06257">
    <property type="entry name" value="DnaJ"/>
    <property type="match status" value="1"/>
</dbReference>
<comment type="caution">
    <text evidence="9">The sequence shown here is derived from an EMBL/GenBank/DDBJ whole genome shotgun (WGS) entry which is preliminary data.</text>
</comment>
<dbReference type="Gene3D" id="3.10.660.10">
    <property type="entry name" value="DPH Zinc finger"/>
    <property type="match status" value="1"/>
</dbReference>
<dbReference type="PROSITE" id="PS51074">
    <property type="entry name" value="DPH_MB"/>
    <property type="match status" value="1"/>
</dbReference>
<evidence type="ECO:0000256" key="3">
    <source>
        <dbReference type="ARBA" id="ARBA00021797"/>
    </source>
</evidence>
<sequence>METHYEILQVSENASIDQIKLRFQQLILLHHPDKSDGIPDDRAHRILQAWHVLRDDKKRRQYDAELKAKQSHQVAVINAEVDLDDMDYDEATATFSLGCRCSGTYSITEDDLEDSVDVVCCDNCSLRIRVLYALAGDE</sequence>
<dbReference type="OMA" id="LEDMTWE"/>
<dbReference type="EMBL" id="MCGN01000003">
    <property type="protein sequence ID" value="ORY98644.1"/>
    <property type="molecule type" value="Genomic_DNA"/>
</dbReference>
<feature type="domain" description="DPH-type MB" evidence="8">
    <location>
        <begin position="77"/>
        <end position="133"/>
    </location>
</feature>
<evidence type="ECO:0000259" key="8">
    <source>
        <dbReference type="PROSITE" id="PS51074"/>
    </source>
</evidence>
<dbReference type="InterPro" id="IPR036671">
    <property type="entry name" value="DPH_MB_sf"/>
</dbReference>
<name>A0A1X2HHS3_SYNRA</name>
<evidence type="ECO:0000256" key="6">
    <source>
        <dbReference type="ARBA" id="ARBA00023004"/>
    </source>
</evidence>
<dbReference type="OrthoDB" id="445556at2759"/>
<evidence type="ECO:0000313" key="9">
    <source>
        <dbReference type="EMBL" id="ORY98644.1"/>
    </source>
</evidence>
<keyword evidence="4" id="KW-0479">Metal-binding</keyword>
<evidence type="ECO:0000256" key="1">
    <source>
        <dbReference type="ARBA" id="ARBA00003474"/>
    </source>
</evidence>
<accession>A0A1X2HHS3</accession>
<dbReference type="InterPro" id="IPR001623">
    <property type="entry name" value="DnaJ_domain"/>
</dbReference>
<dbReference type="Proteomes" id="UP000242180">
    <property type="component" value="Unassembled WGS sequence"/>
</dbReference>
<dbReference type="SMART" id="SM00271">
    <property type="entry name" value="DnaJ"/>
    <property type="match status" value="1"/>
</dbReference>
<protein>
    <recommendedName>
        <fullName evidence="3">Diphthamide biosynthesis protein 4</fullName>
    </recommendedName>
</protein>
<proteinExistence type="inferred from homology"/>
<evidence type="ECO:0000259" key="7">
    <source>
        <dbReference type="PROSITE" id="PS50076"/>
    </source>
</evidence>
<organism evidence="9 10">
    <name type="scientific">Syncephalastrum racemosum</name>
    <name type="common">Filamentous fungus</name>
    <dbReference type="NCBI Taxonomy" id="13706"/>
    <lineage>
        <taxon>Eukaryota</taxon>
        <taxon>Fungi</taxon>
        <taxon>Fungi incertae sedis</taxon>
        <taxon>Mucoromycota</taxon>
        <taxon>Mucoromycotina</taxon>
        <taxon>Mucoromycetes</taxon>
        <taxon>Mucorales</taxon>
        <taxon>Syncephalastraceae</taxon>
        <taxon>Syncephalastrum</taxon>
    </lineage>
</organism>
<evidence type="ECO:0000313" key="10">
    <source>
        <dbReference type="Proteomes" id="UP000242180"/>
    </source>
</evidence>
<evidence type="ECO:0000256" key="2">
    <source>
        <dbReference type="ARBA" id="ARBA00006169"/>
    </source>
</evidence>
<comment type="similarity">
    <text evidence="2">Belongs to the DPH4 family.</text>
</comment>
<dbReference type="PROSITE" id="PS50076">
    <property type="entry name" value="DNAJ_2"/>
    <property type="match status" value="1"/>
</dbReference>
<dbReference type="PANTHER" id="PTHR45255:SF1">
    <property type="entry name" value="DNAJ HOMOLOG SUBFAMILY C MEMBER 24"/>
    <property type="match status" value="1"/>
</dbReference>
<evidence type="ECO:0000256" key="5">
    <source>
        <dbReference type="ARBA" id="ARBA00022833"/>
    </source>
</evidence>
<dbReference type="InParanoid" id="A0A1X2HHS3"/>
<dbReference type="SUPFAM" id="SSF144217">
    <property type="entry name" value="CSL zinc finger"/>
    <property type="match status" value="1"/>
</dbReference>
<dbReference type="Gene3D" id="1.10.287.110">
    <property type="entry name" value="DnaJ domain"/>
    <property type="match status" value="1"/>
</dbReference>
<dbReference type="GO" id="GO:0008198">
    <property type="term" value="F:ferrous iron binding"/>
    <property type="evidence" value="ECO:0007669"/>
    <property type="project" value="TreeGrafter"/>
</dbReference>
<keyword evidence="5" id="KW-0862">Zinc</keyword>
<evidence type="ECO:0000256" key="4">
    <source>
        <dbReference type="ARBA" id="ARBA00022723"/>
    </source>
</evidence>
<dbReference type="FunCoup" id="A0A1X2HHS3">
    <property type="interactions" value="176"/>
</dbReference>
<dbReference type="AlphaFoldDB" id="A0A1X2HHS3"/>